<proteinExistence type="predicted"/>
<reference evidence="1 2" key="1">
    <citation type="submission" date="2018-07" db="EMBL/GenBank/DDBJ databases">
        <title>Venubactetium sediminum gen. nov., sp. nov., isolated from a marine solar saltern.</title>
        <authorList>
            <person name="Wang S."/>
        </authorList>
    </citation>
    <scope>NUCLEOTIDE SEQUENCE [LARGE SCALE GENOMIC DNA]</scope>
    <source>
        <strain evidence="1 2">WD2A32</strain>
    </source>
</reference>
<protein>
    <submittedName>
        <fullName evidence="1">Uncharacterized protein</fullName>
    </submittedName>
</protein>
<evidence type="ECO:0000313" key="1">
    <source>
        <dbReference type="EMBL" id="RDD60464.1"/>
    </source>
</evidence>
<organism evidence="1 2">
    <name type="scientific">Ferruginivarius sediminum</name>
    <dbReference type="NCBI Taxonomy" id="2661937"/>
    <lineage>
        <taxon>Bacteria</taxon>
        <taxon>Pseudomonadati</taxon>
        <taxon>Pseudomonadota</taxon>
        <taxon>Alphaproteobacteria</taxon>
        <taxon>Rhodospirillales</taxon>
        <taxon>Rhodospirillaceae</taxon>
        <taxon>Ferruginivarius</taxon>
    </lineage>
</organism>
<evidence type="ECO:0000313" key="2">
    <source>
        <dbReference type="Proteomes" id="UP000253941"/>
    </source>
</evidence>
<comment type="caution">
    <text evidence="1">The sequence shown here is derived from an EMBL/GenBank/DDBJ whole genome shotgun (WGS) entry which is preliminary data.</text>
</comment>
<dbReference type="Proteomes" id="UP000253941">
    <property type="component" value="Unassembled WGS sequence"/>
</dbReference>
<accession>A0A369T7M4</accession>
<keyword evidence="2" id="KW-1185">Reference proteome</keyword>
<gene>
    <name evidence="1" type="ORF">DRB17_17850</name>
</gene>
<sequence length="63" mass="7251">MERDRMELPAHVEMRGDTVVADDRPVATLNPDASPFARRRFENLIAHLEANDVHLGNPWDDRN</sequence>
<name>A0A369T7M4_9PROT</name>
<dbReference type="AlphaFoldDB" id="A0A369T7M4"/>
<dbReference type="EMBL" id="QPMH01000026">
    <property type="protein sequence ID" value="RDD60464.1"/>
    <property type="molecule type" value="Genomic_DNA"/>
</dbReference>
<dbReference type="RefSeq" id="WP_114583589.1">
    <property type="nucleotide sequence ID" value="NZ_QPMH01000026.1"/>
</dbReference>